<name>A0A1H4S183_PSETA</name>
<evidence type="ECO:0008006" key="3">
    <source>
        <dbReference type="Google" id="ProtNLM"/>
    </source>
</evidence>
<gene>
    <name evidence="1" type="ORF">SAMN04490203_2302</name>
</gene>
<evidence type="ECO:0000313" key="2">
    <source>
        <dbReference type="Proteomes" id="UP000183155"/>
    </source>
</evidence>
<organism evidence="1 2">
    <name type="scientific">Pseudomonas taetrolens</name>
    <dbReference type="NCBI Taxonomy" id="47884"/>
    <lineage>
        <taxon>Bacteria</taxon>
        <taxon>Pseudomonadati</taxon>
        <taxon>Pseudomonadota</taxon>
        <taxon>Gammaproteobacteria</taxon>
        <taxon>Pseudomonadales</taxon>
        <taxon>Pseudomonadaceae</taxon>
        <taxon>Pseudomonas</taxon>
    </lineage>
</organism>
<protein>
    <recommendedName>
        <fullName evidence="3">DNA (cytosine-5-)-methyltransferase</fullName>
    </recommendedName>
</protein>
<dbReference type="Proteomes" id="UP000183155">
    <property type="component" value="Unassembled WGS sequence"/>
</dbReference>
<reference evidence="1 2" key="1">
    <citation type="submission" date="2016-10" db="EMBL/GenBank/DDBJ databases">
        <authorList>
            <person name="Varghese N."/>
            <person name="Submissions S."/>
        </authorList>
    </citation>
    <scope>NUCLEOTIDE SEQUENCE [LARGE SCALE GENOMIC DNA]</scope>
    <source>
        <strain evidence="1 2">BS3652</strain>
    </source>
</reference>
<dbReference type="EMBL" id="FNRS01000001">
    <property type="protein sequence ID" value="SEC37945.1"/>
    <property type="molecule type" value="Genomic_DNA"/>
</dbReference>
<sequence>MAGKPGLVLIENAGRLYKQAVRRYRGFQAGARERITPVNAVISVCAVMPVRRDCIECNFTAKKARQSQGF</sequence>
<accession>A0A1H4S183</accession>
<keyword evidence="2" id="KW-1185">Reference proteome</keyword>
<proteinExistence type="predicted"/>
<comment type="caution">
    <text evidence="1">The sequence shown here is derived from an EMBL/GenBank/DDBJ whole genome shotgun (WGS) entry which is preliminary data.</text>
</comment>
<evidence type="ECO:0000313" key="1">
    <source>
        <dbReference type="EMBL" id="SEC37945.1"/>
    </source>
</evidence>